<dbReference type="RefSeq" id="WP_016869938.1">
    <property type="nucleotide sequence ID" value="NZ_CAWNVR010000542.1"/>
</dbReference>
<dbReference type="InterPro" id="IPR011635">
    <property type="entry name" value="CARDB"/>
</dbReference>
<dbReference type="Pfam" id="PF07705">
    <property type="entry name" value="CARDB"/>
    <property type="match status" value="1"/>
</dbReference>
<evidence type="ECO:0000313" key="3">
    <source>
        <dbReference type="EMBL" id="PLZ93880.1"/>
    </source>
</evidence>
<dbReference type="InterPro" id="IPR013783">
    <property type="entry name" value="Ig-like_fold"/>
</dbReference>
<dbReference type="CDD" id="cd03398">
    <property type="entry name" value="PAP2_haloperoxidase"/>
    <property type="match status" value="1"/>
</dbReference>
<name>A0A2N6K8S1_FISMU</name>
<evidence type="ECO:0000313" key="4">
    <source>
        <dbReference type="Proteomes" id="UP000235036"/>
    </source>
</evidence>
<organism evidence="3 4">
    <name type="scientific">Fischerella muscicola CCMEE 5323</name>
    <dbReference type="NCBI Taxonomy" id="2019572"/>
    <lineage>
        <taxon>Bacteria</taxon>
        <taxon>Bacillati</taxon>
        <taxon>Cyanobacteriota</taxon>
        <taxon>Cyanophyceae</taxon>
        <taxon>Nostocales</taxon>
        <taxon>Hapalosiphonaceae</taxon>
        <taxon>Fischerella</taxon>
    </lineage>
</organism>
<keyword evidence="4" id="KW-1185">Reference proteome</keyword>
<dbReference type="Gene3D" id="2.60.40.10">
    <property type="entry name" value="Immunoglobulins"/>
    <property type="match status" value="1"/>
</dbReference>
<dbReference type="PANTHER" id="PTHR34599">
    <property type="entry name" value="PEROXIDASE-RELATED"/>
    <property type="match status" value="1"/>
</dbReference>
<sequence>MTSNNIALSPDLTIQIENIDSPGLFPQEQGLVRVVVTNEGEGQFAGPLDINLYASIDSDLDSPLNEGNLVGEDELLGSVDSVLVNLSPGESQEFTIDFAGSEVRNPSVVAPGSYYLIAGVEAANYVAESNTENNLGSTHVSVNNSDVVIDWNATALNAVQNTRKFAPIAARDLAIVHAAIYDAVNAIDRSYDPYLVSVEESVAEGASLEAAAAAAAYTALVDLFPTQTAEFDLQFKRSLAEIPDDAAKLKGIELGTYVAEEILEIRSTDGADIYSGGFYEPGTEAGEWRPTPPNYLPAGFSEWGKVTPFVIPSVDDYLGEGFPELTSEQYAAEINETKALGSVDSTLRTDDQTEIAKFWSFDRIDSFGVTGFWNQIAEEIAIQQDNTLVENARLFALLNFGQADSGIAVLASKYNFGLWRPVTAIREADNDGNPDTVGDPEWMPLLTTPPNPEYLAGHSIGAGAAVEVLTDFFGEDFNFTITSPETPGISRSYGSFYEAGVEDSLSRIYGGVHYPTSANESFTLGLNLGNYVVNNALV</sequence>
<dbReference type="InterPro" id="IPR000326">
    <property type="entry name" value="PAP2/HPO"/>
</dbReference>
<feature type="domain" description="Phosphatidic acid phosphatase type 2/haloperoxidase" evidence="1">
    <location>
        <begin position="405"/>
        <end position="531"/>
    </location>
</feature>
<dbReference type="SUPFAM" id="SSF48317">
    <property type="entry name" value="Acid phosphatase/Vanadium-dependent haloperoxidase"/>
    <property type="match status" value="1"/>
</dbReference>
<evidence type="ECO:0000259" key="1">
    <source>
        <dbReference type="Pfam" id="PF01569"/>
    </source>
</evidence>
<reference evidence="3 4" key="1">
    <citation type="submission" date="2017-08" db="EMBL/GenBank/DDBJ databases">
        <title>Genomes of Fischerella (Mastigocladus) sp. strains.</title>
        <authorList>
            <person name="Miller S.R."/>
        </authorList>
    </citation>
    <scope>NUCLEOTIDE SEQUENCE [LARGE SCALE GENOMIC DNA]</scope>
    <source>
        <strain evidence="3 4">CCMEE 5323</strain>
    </source>
</reference>
<gene>
    <name evidence="3" type="ORF">CEN44_02015</name>
</gene>
<dbReference type="PANTHER" id="PTHR34599:SF1">
    <property type="entry name" value="PHOSPHATIDIC ACID PHOSPHATASE TYPE 2_HALOPEROXIDASE DOMAIN-CONTAINING PROTEIN"/>
    <property type="match status" value="1"/>
</dbReference>
<feature type="domain" description="CARDB" evidence="2">
    <location>
        <begin position="9"/>
        <end position="135"/>
    </location>
</feature>
<dbReference type="Pfam" id="PF01569">
    <property type="entry name" value="PAP2"/>
    <property type="match status" value="1"/>
</dbReference>
<accession>A0A2N6K8S1</accession>
<protein>
    <recommendedName>
        <fullName evidence="5">Phosphoesterase</fullName>
    </recommendedName>
</protein>
<dbReference type="InterPro" id="IPR036938">
    <property type="entry name" value="PAP2/HPO_sf"/>
</dbReference>
<evidence type="ECO:0008006" key="5">
    <source>
        <dbReference type="Google" id="ProtNLM"/>
    </source>
</evidence>
<dbReference type="AlphaFoldDB" id="A0A2N6K8S1"/>
<dbReference type="InterPro" id="IPR052559">
    <property type="entry name" value="V-haloperoxidase"/>
</dbReference>
<dbReference type="Proteomes" id="UP000235036">
    <property type="component" value="Unassembled WGS sequence"/>
</dbReference>
<proteinExistence type="predicted"/>
<comment type="caution">
    <text evidence="3">The sequence shown here is derived from an EMBL/GenBank/DDBJ whole genome shotgun (WGS) entry which is preliminary data.</text>
</comment>
<evidence type="ECO:0000259" key="2">
    <source>
        <dbReference type="Pfam" id="PF07705"/>
    </source>
</evidence>
<dbReference type="Gene3D" id="1.10.606.20">
    <property type="match status" value="1"/>
</dbReference>
<dbReference type="EMBL" id="NRQW01000047">
    <property type="protein sequence ID" value="PLZ93880.1"/>
    <property type="molecule type" value="Genomic_DNA"/>
</dbReference>